<feature type="transmembrane region" description="Helical" evidence="3">
    <location>
        <begin position="36"/>
        <end position="55"/>
    </location>
</feature>
<feature type="transmembrane region" description="Helical" evidence="3">
    <location>
        <begin position="90"/>
        <end position="109"/>
    </location>
</feature>
<keyword evidence="6" id="KW-1185">Reference proteome</keyword>
<feature type="transmembrane region" description="Helical" evidence="3">
    <location>
        <begin position="177"/>
        <end position="201"/>
    </location>
</feature>
<comment type="caution">
    <text evidence="5">The sequence shown here is derived from an EMBL/GenBank/DDBJ whole genome shotgun (WGS) entry which is preliminary data.</text>
</comment>
<protein>
    <recommendedName>
        <fullName evidence="1">diguanylate cyclase</fullName>
        <ecNumber evidence="1">2.7.7.65</ecNumber>
    </recommendedName>
</protein>
<evidence type="ECO:0000256" key="3">
    <source>
        <dbReference type="SAM" id="Phobius"/>
    </source>
</evidence>
<dbReference type="Gene3D" id="3.30.70.270">
    <property type="match status" value="1"/>
</dbReference>
<dbReference type="GO" id="GO:0052621">
    <property type="term" value="F:diguanylate cyclase activity"/>
    <property type="evidence" value="ECO:0007669"/>
    <property type="project" value="UniProtKB-EC"/>
</dbReference>
<dbReference type="GO" id="GO:0043709">
    <property type="term" value="P:cell adhesion involved in single-species biofilm formation"/>
    <property type="evidence" value="ECO:0007669"/>
    <property type="project" value="TreeGrafter"/>
</dbReference>
<gene>
    <name evidence="5" type="ORF">HHL10_05235</name>
</gene>
<evidence type="ECO:0000259" key="4">
    <source>
        <dbReference type="PROSITE" id="PS50887"/>
    </source>
</evidence>
<dbReference type="PANTHER" id="PTHR45138">
    <property type="entry name" value="REGULATORY COMPONENTS OF SENSORY TRANSDUCTION SYSTEM"/>
    <property type="match status" value="1"/>
</dbReference>
<dbReference type="InterPro" id="IPR029787">
    <property type="entry name" value="Nucleotide_cyclase"/>
</dbReference>
<feature type="domain" description="GGDEF" evidence="4">
    <location>
        <begin position="245"/>
        <end position="372"/>
    </location>
</feature>
<dbReference type="Pfam" id="PF00990">
    <property type="entry name" value="GGDEF"/>
    <property type="match status" value="1"/>
</dbReference>
<reference evidence="5 6" key="1">
    <citation type="submission" date="2020-04" db="EMBL/GenBank/DDBJ databases">
        <title>Azohydromonas sp. isolated from soil.</title>
        <authorList>
            <person name="Dahal R.H."/>
        </authorList>
    </citation>
    <scope>NUCLEOTIDE SEQUENCE [LARGE SCALE GENOMIC DNA]</scope>
    <source>
        <strain evidence="5 6">G-1-1-14</strain>
    </source>
</reference>
<dbReference type="PROSITE" id="PS50887">
    <property type="entry name" value="GGDEF"/>
    <property type="match status" value="1"/>
</dbReference>
<evidence type="ECO:0000256" key="1">
    <source>
        <dbReference type="ARBA" id="ARBA00012528"/>
    </source>
</evidence>
<dbReference type="EMBL" id="JABBFW010000002">
    <property type="protein sequence ID" value="NML14380.1"/>
    <property type="molecule type" value="Genomic_DNA"/>
</dbReference>
<feature type="transmembrane region" description="Helical" evidence="3">
    <location>
        <begin position="148"/>
        <end position="171"/>
    </location>
</feature>
<evidence type="ECO:0000313" key="6">
    <source>
        <dbReference type="Proteomes" id="UP000574067"/>
    </source>
</evidence>
<dbReference type="SMART" id="SM00267">
    <property type="entry name" value="GGDEF"/>
    <property type="match status" value="1"/>
</dbReference>
<sequence length="405" mass="42703">MQPDLPTLLLADLVLTAGVALLMAAWGLLHAMPRGHWGWVAAPALAAAGAALQLAGEESRLLAGLGLWLLSLWPLAALQGLRRFDARQRLPGSAGGDALLAGLAALWALGLEFEEGPQRDAHAAVLAAALQACVALVLARAQAHRHSFVLRISALTLATGATLQGLAAWLALQAQAWAAPAALMLNALLAMAASGVAALLAHERAESALRESRRRLRMLGRRELLAPGSAHFEVLARRLLRRETRPSAVLLFDIDPHPQANQEEARVRARQRVVAHGVHATLRGHDLAGRHGDAFVLLLPGTTLRNAMAAAARIAERVQALALLEPPPPLSLSFGVGELRAGEDLAQGLHRARLALAEARRQGPGRAVSAAAGEREPVFVESRRLGARDPWPLGATAPRSARAGG</sequence>
<name>A0A848F803_9BURK</name>
<comment type="catalytic activity">
    <reaction evidence="2">
        <text>2 GTP = 3',3'-c-di-GMP + 2 diphosphate</text>
        <dbReference type="Rhea" id="RHEA:24898"/>
        <dbReference type="ChEBI" id="CHEBI:33019"/>
        <dbReference type="ChEBI" id="CHEBI:37565"/>
        <dbReference type="ChEBI" id="CHEBI:58805"/>
        <dbReference type="EC" id="2.7.7.65"/>
    </reaction>
</comment>
<dbReference type="GO" id="GO:1902201">
    <property type="term" value="P:negative regulation of bacterial-type flagellum-dependent cell motility"/>
    <property type="evidence" value="ECO:0007669"/>
    <property type="project" value="TreeGrafter"/>
</dbReference>
<dbReference type="InterPro" id="IPR000160">
    <property type="entry name" value="GGDEF_dom"/>
</dbReference>
<dbReference type="InterPro" id="IPR050469">
    <property type="entry name" value="Diguanylate_Cyclase"/>
</dbReference>
<organism evidence="5 6">
    <name type="scientific">Azohydromonas caseinilytica</name>
    <dbReference type="NCBI Taxonomy" id="2728836"/>
    <lineage>
        <taxon>Bacteria</taxon>
        <taxon>Pseudomonadati</taxon>
        <taxon>Pseudomonadota</taxon>
        <taxon>Betaproteobacteria</taxon>
        <taxon>Burkholderiales</taxon>
        <taxon>Sphaerotilaceae</taxon>
        <taxon>Azohydromonas</taxon>
    </lineage>
</organism>
<feature type="transmembrane region" description="Helical" evidence="3">
    <location>
        <begin position="6"/>
        <end position="29"/>
    </location>
</feature>
<dbReference type="EC" id="2.7.7.65" evidence="1"/>
<dbReference type="InterPro" id="IPR043128">
    <property type="entry name" value="Rev_trsase/Diguanyl_cyclase"/>
</dbReference>
<feature type="transmembrane region" description="Helical" evidence="3">
    <location>
        <begin position="61"/>
        <end position="78"/>
    </location>
</feature>
<keyword evidence="3" id="KW-0812">Transmembrane</keyword>
<dbReference type="AlphaFoldDB" id="A0A848F803"/>
<proteinExistence type="predicted"/>
<feature type="transmembrane region" description="Helical" evidence="3">
    <location>
        <begin position="121"/>
        <end position="141"/>
    </location>
</feature>
<keyword evidence="3" id="KW-0472">Membrane</keyword>
<dbReference type="SUPFAM" id="SSF55073">
    <property type="entry name" value="Nucleotide cyclase"/>
    <property type="match status" value="1"/>
</dbReference>
<keyword evidence="3" id="KW-1133">Transmembrane helix</keyword>
<dbReference type="RefSeq" id="WP_169159264.1">
    <property type="nucleotide sequence ID" value="NZ_JABBFW010000002.1"/>
</dbReference>
<accession>A0A848F803</accession>
<dbReference type="Proteomes" id="UP000574067">
    <property type="component" value="Unassembled WGS sequence"/>
</dbReference>
<dbReference type="PANTHER" id="PTHR45138:SF9">
    <property type="entry name" value="DIGUANYLATE CYCLASE DGCM-RELATED"/>
    <property type="match status" value="1"/>
</dbReference>
<evidence type="ECO:0000313" key="5">
    <source>
        <dbReference type="EMBL" id="NML14380.1"/>
    </source>
</evidence>
<evidence type="ECO:0000256" key="2">
    <source>
        <dbReference type="ARBA" id="ARBA00034247"/>
    </source>
</evidence>
<dbReference type="GO" id="GO:0005886">
    <property type="term" value="C:plasma membrane"/>
    <property type="evidence" value="ECO:0007669"/>
    <property type="project" value="TreeGrafter"/>
</dbReference>